<sequence length="293" mass="32592">MTSHGFPPSLAGYFNWAAFRTTALNLSAERLSNCSKIGIDVYALELAKHLCNHYPILESRKQSLVTSVESSIDPDVDIDRKLDLRDDVYCLLKVINELASSGSGLAFLCICNVLGNHYTSQSMEKIFEELVKEAGVPEDLVPTEEAWQSLYPLFNSFQGPPMFTALVEKYTALGNEEPWASARPEIRHMGALSIVSAFMAMWHLARGKQPWIIALAGMDAGWKAAVAEWLFGLKIELRGSFQEERLCGERLIYTNCLSGEKTQMVIRFNPPGVPVDGEAIADMPLEVRNESTK</sequence>
<name>A0A2J6PQ56_9HELO</name>
<dbReference type="STRING" id="1745343.A0A2J6PQ56"/>
<evidence type="ECO:0000313" key="2">
    <source>
        <dbReference type="Proteomes" id="UP000235672"/>
    </source>
</evidence>
<reference evidence="1 2" key="1">
    <citation type="submission" date="2016-05" db="EMBL/GenBank/DDBJ databases">
        <title>A degradative enzymes factory behind the ericoid mycorrhizal symbiosis.</title>
        <authorList>
            <consortium name="DOE Joint Genome Institute"/>
            <person name="Martino E."/>
            <person name="Morin E."/>
            <person name="Grelet G."/>
            <person name="Kuo A."/>
            <person name="Kohler A."/>
            <person name="Daghino S."/>
            <person name="Barry K."/>
            <person name="Choi C."/>
            <person name="Cichocki N."/>
            <person name="Clum A."/>
            <person name="Copeland A."/>
            <person name="Hainaut M."/>
            <person name="Haridas S."/>
            <person name="Labutti K."/>
            <person name="Lindquist E."/>
            <person name="Lipzen A."/>
            <person name="Khouja H.-R."/>
            <person name="Murat C."/>
            <person name="Ohm R."/>
            <person name="Olson A."/>
            <person name="Spatafora J."/>
            <person name="Veneault-Fourrey C."/>
            <person name="Henrissat B."/>
            <person name="Grigoriev I."/>
            <person name="Martin F."/>
            <person name="Perotto S."/>
        </authorList>
    </citation>
    <scope>NUCLEOTIDE SEQUENCE [LARGE SCALE GENOMIC DNA]</scope>
    <source>
        <strain evidence="1 2">UAMH 7357</strain>
    </source>
</reference>
<keyword evidence="2" id="KW-1185">Reference proteome</keyword>
<dbReference type="AlphaFoldDB" id="A0A2J6PQ56"/>
<dbReference type="OrthoDB" id="3344043at2759"/>
<dbReference type="Proteomes" id="UP000235672">
    <property type="component" value="Unassembled WGS sequence"/>
</dbReference>
<proteinExistence type="predicted"/>
<gene>
    <name evidence="1" type="ORF">NA56DRAFT_692908</name>
</gene>
<dbReference type="EMBL" id="KZ613508">
    <property type="protein sequence ID" value="PMD16153.1"/>
    <property type="molecule type" value="Genomic_DNA"/>
</dbReference>
<protein>
    <submittedName>
        <fullName evidence="1">Uncharacterized protein</fullName>
    </submittedName>
</protein>
<evidence type="ECO:0000313" key="1">
    <source>
        <dbReference type="EMBL" id="PMD16153.1"/>
    </source>
</evidence>
<organism evidence="1 2">
    <name type="scientific">Hyaloscypha hepaticicola</name>
    <dbReference type="NCBI Taxonomy" id="2082293"/>
    <lineage>
        <taxon>Eukaryota</taxon>
        <taxon>Fungi</taxon>
        <taxon>Dikarya</taxon>
        <taxon>Ascomycota</taxon>
        <taxon>Pezizomycotina</taxon>
        <taxon>Leotiomycetes</taxon>
        <taxon>Helotiales</taxon>
        <taxon>Hyaloscyphaceae</taxon>
        <taxon>Hyaloscypha</taxon>
    </lineage>
</organism>
<accession>A0A2J6PQ56</accession>